<evidence type="ECO:0000313" key="3">
    <source>
        <dbReference type="Proteomes" id="UP000003163"/>
    </source>
</evidence>
<comment type="caution">
    <text evidence="2">The sequence shown here is derived from an EMBL/GenBank/DDBJ whole genome shotgun (WGS) entry which is preliminary data.</text>
</comment>
<keyword evidence="1" id="KW-0812">Transmembrane</keyword>
<dbReference type="VEuPathDB" id="MicrosporidiaDB:EDEG_00294"/>
<gene>
    <name evidence="2" type="ORF">EDEG_00294</name>
</gene>
<reference evidence="3" key="2">
    <citation type="submission" date="2015-07" db="EMBL/GenBank/DDBJ databases">
        <title>Contrasting host-pathogen interactions and genome evolution in two generalist and specialist microsporidian pathogens of mosquitoes.</title>
        <authorList>
            <consortium name="The Broad Institute Genomics Platform"/>
            <consortium name="The Broad Institute Genome Sequencing Center for Infectious Disease"/>
            <person name="Cuomo C.A."/>
            <person name="Sanscrainte N.D."/>
            <person name="Goldberg J.M."/>
            <person name="Heiman D."/>
            <person name="Young S."/>
            <person name="Zeng Q."/>
            <person name="Becnel J.J."/>
            <person name="Birren B.W."/>
        </authorList>
    </citation>
    <scope>NUCLEOTIDE SEQUENCE [LARGE SCALE GENOMIC DNA]</scope>
    <source>
        <strain evidence="3">USNM 41457</strain>
    </source>
</reference>
<protein>
    <submittedName>
        <fullName evidence="2">Uncharacterized protein</fullName>
    </submittedName>
</protein>
<feature type="transmembrane region" description="Helical" evidence="1">
    <location>
        <begin position="12"/>
        <end position="31"/>
    </location>
</feature>
<dbReference type="Proteomes" id="UP000003163">
    <property type="component" value="Unassembled WGS sequence"/>
</dbReference>
<evidence type="ECO:0000313" key="2">
    <source>
        <dbReference type="EMBL" id="EJW02376.1"/>
    </source>
</evidence>
<name>J9D3F3_EDHAE</name>
<keyword evidence="3" id="KW-1185">Reference proteome</keyword>
<dbReference type="EMBL" id="AFBI03000003">
    <property type="protein sequence ID" value="EJW02376.1"/>
    <property type="molecule type" value="Genomic_DNA"/>
</dbReference>
<accession>J9D3F3</accession>
<dbReference type="AlphaFoldDB" id="J9D3F3"/>
<dbReference type="HOGENOM" id="CLU_1643684_0_0_1"/>
<reference evidence="2 3" key="1">
    <citation type="submission" date="2011-08" db="EMBL/GenBank/DDBJ databases">
        <authorList>
            <person name="Liu Z.J."/>
            <person name="Shi F.L."/>
            <person name="Lu J.Q."/>
            <person name="Li M."/>
            <person name="Wang Z.L."/>
        </authorList>
    </citation>
    <scope>NUCLEOTIDE SEQUENCE [LARGE SCALE GENOMIC DNA]</scope>
    <source>
        <strain evidence="2 3">USNM 41457</strain>
    </source>
</reference>
<organism evidence="2 3">
    <name type="scientific">Edhazardia aedis (strain USNM 41457)</name>
    <name type="common">Microsporidian parasite</name>
    <dbReference type="NCBI Taxonomy" id="1003232"/>
    <lineage>
        <taxon>Eukaryota</taxon>
        <taxon>Fungi</taxon>
        <taxon>Fungi incertae sedis</taxon>
        <taxon>Microsporidia</taxon>
        <taxon>Edhazardia</taxon>
    </lineage>
</organism>
<evidence type="ECO:0000256" key="1">
    <source>
        <dbReference type="SAM" id="Phobius"/>
    </source>
</evidence>
<sequence>MKNETRNKIVGYVTMGVLALIGTVAFILCAIGKKEKQITPTIKKSTTQNISVIKTHISNFIGSRQDIRFKNIFNLNEFESIFVGFKFNDYSKPKSFTIKLVKDATMVNSIASNTDKVLIKLKDDGNDDSNEKNRSFYESLVTMCEKNLCLVLNLPRKKQNC</sequence>
<keyword evidence="1" id="KW-1133">Transmembrane helix</keyword>
<keyword evidence="1" id="KW-0472">Membrane</keyword>
<dbReference type="InParanoid" id="J9D3F3"/>
<proteinExistence type="predicted"/>